<evidence type="ECO:0000313" key="3">
    <source>
        <dbReference type="EMBL" id="RUT46112.1"/>
    </source>
</evidence>
<dbReference type="AlphaFoldDB" id="A0A3S1EI33"/>
<dbReference type="PANTHER" id="PTHR23416">
    <property type="entry name" value="SIALIC ACID SYNTHASE-RELATED"/>
    <property type="match status" value="1"/>
</dbReference>
<dbReference type="InterPro" id="IPR029044">
    <property type="entry name" value="Nucleotide-diphossugar_trans"/>
</dbReference>
<dbReference type="RefSeq" id="WP_127192566.1">
    <property type="nucleotide sequence ID" value="NZ_RZNY01000010.1"/>
</dbReference>
<dbReference type="InterPro" id="IPR001451">
    <property type="entry name" value="Hexapep"/>
</dbReference>
<dbReference type="Proteomes" id="UP000279446">
    <property type="component" value="Unassembled WGS sequence"/>
</dbReference>
<dbReference type="Pfam" id="PF00132">
    <property type="entry name" value="Hexapep"/>
    <property type="match status" value="1"/>
</dbReference>
<dbReference type="CDD" id="cd04647">
    <property type="entry name" value="LbH_MAT_like"/>
    <property type="match status" value="1"/>
</dbReference>
<protein>
    <submittedName>
        <fullName evidence="3">Glycosyltransferase</fullName>
    </submittedName>
</protein>
<dbReference type="GO" id="GO:0016740">
    <property type="term" value="F:transferase activity"/>
    <property type="evidence" value="ECO:0007669"/>
    <property type="project" value="UniProtKB-KW"/>
</dbReference>
<reference evidence="3 4" key="1">
    <citation type="submission" date="2018-12" db="EMBL/GenBank/DDBJ databases">
        <authorList>
            <person name="Sun L."/>
            <person name="Chen Z."/>
        </authorList>
    </citation>
    <scope>NUCLEOTIDE SEQUENCE [LARGE SCALE GENOMIC DNA]</scope>
    <source>
        <strain evidence="3 4">DSM 15890</strain>
    </source>
</reference>
<comment type="caution">
    <text evidence="3">The sequence shown here is derived from an EMBL/GenBank/DDBJ whole genome shotgun (WGS) entry which is preliminary data.</text>
</comment>
<dbReference type="Gene3D" id="2.160.10.10">
    <property type="entry name" value="Hexapeptide repeat proteins"/>
    <property type="match status" value="1"/>
</dbReference>
<dbReference type="InterPro" id="IPR001173">
    <property type="entry name" value="Glyco_trans_2-like"/>
</dbReference>
<dbReference type="InterPro" id="IPR011004">
    <property type="entry name" value="Trimer_LpxA-like_sf"/>
</dbReference>
<dbReference type="InterPro" id="IPR059123">
    <property type="entry name" value="StrF_dom"/>
</dbReference>
<dbReference type="Gene3D" id="3.90.550.10">
    <property type="entry name" value="Spore Coat Polysaccharide Biosynthesis Protein SpsA, Chain A"/>
    <property type="match status" value="2"/>
</dbReference>
<dbReference type="SUPFAM" id="SSF53448">
    <property type="entry name" value="Nucleotide-diphospho-sugar transferases"/>
    <property type="match status" value="2"/>
</dbReference>
<feature type="domain" description="Glycosyltransferase 2-like" evidence="1">
    <location>
        <begin position="422"/>
        <end position="535"/>
    </location>
</feature>
<evidence type="ECO:0000313" key="4">
    <source>
        <dbReference type="Proteomes" id="UP000279446"/>
    </source>
</evidence>
<keyword evidence="4" id="KW-1185">Reference proteome</keyword>
<dbReference type="Pfam" id="PF13712">
    <property type="entry name" value="Glyco_tranf_2_5"/>
    <property type="match status" value="1"/>
</dbReference>
<dbReference type="EMBL" id="RZNY01000010">
    <property type="protein sequence ID" value="RUT46112.1"/>
    <property type="molecule type" value="Genomic_DNA"/>
</dbReference>
<dbReference type="InterPro" id="IPR051159">
    <property type="entry name" value="Hexapeptide_acetyltransf"/>
</dbReference>
<evidence type="ECO:0000259" key="2">
    <source>
        <dbReference type="Pfam" id="PF13712"/>
    </source>
</evidence>
<dbReference type="Pfam" id="PF00535">
    <property type="entry name" value="Glycos_transf_2"/>
    <property type="match status" value="1"/>
</dbReference>
<dbReference type="PANTHER" id="PTHR23416:SF78">
    <property type="entry name" value="LIPOPOLYSACCHARIDE BIOSYNTHESIS O-ACETYL TRANSFERASE WBBJ-RELATED"/>
    <property type="match status" value="1"/>
</dbReference>
<gene>
    <name evidence="3" type="ORF">EJP82_13375</name>
</gene>
<accession>A0A3S1EI33</accession>
<dbReference type="OrthoDB" id="176403at2"/>
<proteinExistence type="predicted"/>
<dbReference type="SUPFAM" id="SSF51161">
    <property type="entry name" value="Trimeric LpxA-like enzymes"/>
    <property type="match status" value="1"/>
</dbReference>
<feature type="domain" description="Streptomycin biosynthesis protein StrF" evidence="2">
    <location>
        <begin position="7"/>
        <end position="217"/>
    </location>
</feature>
<organism evidence="3 4">
    <name type="scientific">Paenibacillus anaericanus</name>
    <dbReference type="NCBI Taxonomy" id="170367"/>
    <lineage>
        <taxon>Bacteria</taxon>
        <taxon>Bacillati</taxon>
        <taxon>Bacillota</taxon>
        <taxon>Bacilli</taxon>
        <taxon>Bacillales</taxon>
        <taxon>Paenibacillaceae</taxon>
        <taxon>Paenibacillus</taxon>
    </lineage>
</organism>
<sequence>MNDHEVCFITCVNDQEQFSKVEERIRALHVPDGMKVEIVQIHKATSITSGYNTAMQQSEAKYKVYLHQDLYIMNDNFIVDILKLFTSTPNLGMLGVIGAKELPISGIWWEAKSKFGKVLESHTGVMNLLNFQEPLGAYERVEALDGLLLVTQYDVPWREDLFEGWHFYDASQCFEFIKKGYEVGIPKQAVPWCTHDCGLVNISNGFAENQQLFRQEYGLGGNFNGHTFHRLGKFCRMDPTCDFYATEGVSIGDGVKLQKDCWVMLPYNNYDGEPRIRIGDGCDIGRRCNISAVNFISIGRNVITAPNVHITDHNHEYHNIDIPIMHQGITSWSDRVSIGDGSWIGINAVIVGNVSIGKGCVIAANSVVVSGTQIPDYCVVAGAPAQIVKQYNKQTGTWVKNIKEQHEQNELTKQLTETPLISICIPTYNREKDLEYCLESIFNQIGNDSSFEIIVSDNCSTDSTLLVLGKYNAKYTNFRFSQNSENIGADANIHHVMTLASGKYVMPHGDDDFFLPGTLRSLFDLVKGNEDCGVIFLDVLHSTGVVERGFGMNDYLNKVSIYSTFISGLILRRESLVKIDSSTRFIKLYINQVYLQFSILAMDPNFCVYHQKLFGSNGNMSGGYNFAEVFIKNYLEVLNYFGDKGLDPSAIAAEKSKIVYTFLFWWYGHMLSNKLEQLQPDKFEPIFIEAYQNEPYFPDIYKQMLEIKSSCM</sequence>
<evidence type="ECO:0000259" key="1">
    <source>
        <dbReference type="Pfam" id="PF00535"/>
    </source>
</evidence>
<dbReference type="CDD" id="cd00761">
    <property type="entry name" value="Glyco_tranf_GTA_type"/>
    <property type="match status" value="1"/>
</dbReference>
<name>A0A3S1EI33_9BACL</name>
<keyword evidence="3" id="KW-0808">Transferase</keyword>